<feature type="region of interest" description="Disordered" evidence="2">
    <location>
        <begin position="216"/>
        <end position="264"/>
    </location>
</feature>
<feature type="coiled-coil region" evidence="1">
    <location>
        <begin position="476"/>
        <end position="526"/>
    </location>
</feature>
<feature type="region of interest" description="Disordered" evidence="2">
    <location>
        <begin position="303"/>
        <end position="440"/>
    </location>
</feature>
<proteinExistence type="predicted"/>
<feature type="compositionally biased region" description="Polar residues" evidence="2">
    <location>
        <begin position="386"/>
        <end position="399"/>
    </location>
</feature>
<dbReference type="Proteomes" id="UP000315522">
    <property type="component" value="Unassembled WGS sequence"/>
</dbReference>
<feature type="compositionally biased region" description="Polar residues" evidence="2">
    <location>
        <begin position="429"/>
        <end position="440"/>
    </location>
</feature>
<feature type="compositionally biased region" description="Basic and acidic residues" evidence="2">
    <location>
        <begin position="694"/>
        <end position="713"/>
    </location>
</feature>
<feature type="region of interest" description="Disordered" evidence="2">
    <location>
        <begin position="1"/>
        <end position="193"/>
    </location>
</feature>
<dbReference type="EMBL" id="QGML01003219">
    <property type="protein sequence ID" value="TVY86668.1"/>
    <property type="molecule type" value="Genomic_DNA"/>
</dbReference>
<feature type="region of interest" description="Disordered" evidence="2">
    <location>
        <begin position="535"/>
        <end position="599"/>
    </location>
</feature>
<name>A0A559M129_9HELO</name>
<feature type="compositionally biased region" description="Polar residues" evidence="2">
    <location>
        <begin position="147"/>
        <end position="161"/>
    </location>
</feature>
<feature type="compositionally biased region" description="Acidic residues" evidence="2">
    <location>
        <begin position="562"/>
        <end position="580"/>
    </location>
</feature>
<dbReference type="PANTHER" id="PTHR38701:SF1">
    <property type="entry name" value="UP-REGULATED DURING SEPTATION PROTEIN 1 DOMAIN-CONTAINING PROTEIN"/>
    <property type="match status" value="1"/>
</dbReference>
<reference evidence="3 4" key="1">
    <citation type="submission" date="2018-05" db="EMBL/GenBank/DDBJ databases">
        <title>Genome sequencing and assembly of the regulated plant pathogen Lachnellula willkommii and related sister species for the development of diagnostic species identification markers.</title>
        <authorList>
            <person name="Giroux E."/>
            <person name="Bilodeau G."/>
        </authorList>
    </citation>
    <scope>NUCLEOTIDE SEQUENCE [LARGE SCALE GENOMIC DNA]</scope>
    <source>
        <strain evidence="3 4">CBS 172.35</strain>
    </source>
</reference>
<feature type="compositionally biased region" description="Low complexity" evidence="2">
    <location>
        <begin position="120"/>
        <end position="129"/>
    </location>
</feature>
<feature type="compositionally biased region" description="Pro residues" evidence="2">
    <location>
        <begin position="714"/>
        <end position="726"/>
    </location>
</feature>
<feature type="compositionally biased region" description="Low complexity" evidence="2">
    <location>
        <begin position="14"/>
        <end position="38"/>
    </location>
</feature>
<feature type="compositionally biased region" description="Polar residues" evidence="2">
    <location>
        <begin position="535"/>
        <end position="547"/>
    </location>
</feature>
<evidence type="ECO:0000256" key="1">
    <source>
        <dbReference type="SAM" id="Coils"/>
    </source>
</evidence>
<feature type="region of interest" description="Disordered" evidence="2">
    <location>
        <begin position="272"/>
        <end position="291"/>
    </location>
</feature>
<evidence type="ECO:0000256" key="2">
    <source>
        <dbReference type="SAM" id="MobiDB-lite"/>
    </source>
</evidence>
<keyword evidence="4" id="KW-1185">Reference proteome</keyword>
<protein>
    <submittedName>
        <fullName evidence="3">Uncharacterized protein</fullName>
    </submittedName>
</protein>
<dbReference type="AlphaFoldDB" id="A0A559M129"/>
<feature type="compositionally biased region" description="Low complexity" evidence="2">
    <location>
        <begin position="171"/>
        <end position="181"/>
    </location>
</feature>
<evidence type="ECO:0000313" key="4">
    <source>
        <dbReference type="Proteomes" id="UP000315522"/>
    </source>
</evidence>
<feature type="region of interest" description="Disordered" evidence="2">
    <location>
        <begin position="685"/>
        <end position="726"/>
    </location>
</feature>
<gene>
    <name evidence="3" type="ORF">LAWI1_G008814</name>
</gene>
<accession>A0A559M129</accession>
<dbReference type="PANTHER" id="PTHR38701">
    <property type="entry name" value="CHROMOSOME 8, WHOLE GENOME SHOTGUN SEQUENCE"/>
    <property type="match status" value="1"/>
</dbReference>
<keyword evidence="1" id="KW-0175">Coiled coil</keyword>
<evidence type="ECO:0000313" key="3">
    <source>
        <dbReference type="EMBL" id="TVY86668.1"/>
    </source>
</evidence>
<comment type="caution">
    <text evidence="3">The sequence shown here is derived from an EMBL/GenBank/DDBJ whole genome shotgun (WGS) entry which is preliminary data.</text>
</comment>
<organism evidence="3 4">
    <name type="scientific">Lachnellula willkommii</name>
    <dbReference type="NCBI Taxonomy" id="215461"/>
    <lineage>
        <taxon>Eukaryota</taxon>
        <taxon>Fungi</taxon>
        <taxon>Dikarya</taxon>
        <taxon>Ascomycota</taxon>
        <taxon>Pezizomycotina</taxon>
        <taxon>Leotiomycetes</taxon>
        <taxon>Helotiales</taxon>
        <taxon>Lachnaceae</taxon>
        <taxon>Lachnellula</taxon>
    </lineage>
</organism>
<sequence length="726" mass="78238">MRAVVGGVYGTRRNTSTLNQDSNNQNQQSKSNTTNSTPTPTPTRLPPTKLSHRTPLRSRDQNAMMRAQKGVTPLTVKSGNGNMPPYDKQNASRPLMPTLSATVKPPARQPLTPRVAGAASPALSTPLSRRPLRLESNTTPSREEISTPVSTFLNSNITPRSGSRKNRVDSANTTPTGTPNGTPAPPLTNESTRFQDAPLYGSALGIAGMDKEGTKRHTVSFNTPSDIGARSPALSSGDSKFFFASDAKSTPPPPPQRPPIQSKTSSFFYASGENIPQQPQSSSVSAVGSTVGEERVQPKFFHANGTPDLQLSPSPHFPPPRPSSAVSNSTRMTSPRLATASPGTLSPPQSRPLSPTKPNQHVSSVPSLRNTPSLPSPGLPRPQQVGRGQSATNIVSPRRQSIEVGQRVVSRGRSTSTGSTGPTPRKVSAGSSVEPTTPLNMVATSVPVSTPEEGPEQKSNDNVSELQSPIKVGQTLDQLNELAADARRERKVMDLEITNSSLEAINRTLEREMRKQTAELRRYRRLSRSGRLSIATSASMRTSTTLSMDGIEGIEGNPLSDMSEEEEEDEEDFEIEESSDSESALSPAAMAESDLRHRKKDEKRLQLDLTKHQQLLIDSQKMNQCLKRCLGWTEDLISEGRKALEYSVKVSDVELGGRVLAPEEVGDNEGMSDIGASLLREARERMGANTWGGEGKDDRDSGIEVDGSLKEHVPPPLPQPPPLLPS</sequence>
<feature type="compositionally biased region" description="Low complexity" evidence="2">
    <location>
        <begin position="404"/>
        <end position="425"/>
    </location>
</feature>
<feature type="compositionally biased region" description="Polar residues" evidence="2">
    <location>
        <begin position="341"/>
        <end position="373"/>
    </location>
</feature>